<gene>
    <name evidence="7" type="ORF">WMSIL1_LOCUS13609</name>
</gene>
<dbReference type="CDD" id="cd18787">
    <property type="entry name" value="SF2_C_DEAD"/>
    <property type="match status" value="1"/>
</dbReference>
<dbReference type="Proteomes" id="UP000321570">
    <property type="component" value="Unassembled WGS sequence"/>
</dbReference>
<evidence type="ECO:0000256" key="2">
    <source>
        <dbReference type="ARBA" id="ARBA00022801"/>
    </source>
</evidence>
<feature type="domain" description="Helicase C-terminal" evidence="6">
    <location>
        <begin position="302"/>
        <end position="408"/>
    </location>
</feature>
<dbReference type="GO" id="GO:0016787">
    <property type="term" value="F:hydrolase activity"/>
    <property type="evidence" value="ECO:0007669"/>
    <property type="project" value="UniProtKB-KW"/>
</dbReference>
<keyword evidence="4" id="KW-0067">ATP-binding</keyword>
<keyword evidence="8" id="KW-1185">Reference proteome</keyword>
<dbReference type="PROSITE" id="PS51194">
    <property type="entry name" value="HELICASE_CTER"/>
    <property type="match status" value="1"/>
</dbReference>
<dbReference type="InterPro" id="IPR011545">
    <property type="entry name" value="DEAD/DEAH_box_helicase_dom"/>
</dbReference>
<keyword evidence="2" id="KW-0378">Hydrolase</keyword>
<evidence type="ECO:0000313" key="8">
    <source>
        <dbReference type="Proteomes" id="UP000321570"/>
    </source>
</evidence>
<dbReference type="InterPro" id="IPR001650">
    <property type="entry name" value="Helicase_C-like"/>
</dbReference>
<dbReference type="InterPro" id="IPR014001">
    <property type="entry name" value="Helicase_ATP-bd"/>
</dbReference>
<accession>A0A564Z8W3</accession>
<dbReference type="Gene3D" id="3.40.50.300">
    <property type="entry name" value="P-loop containing nucleotide triphosphate hydrolases"/>
    <property type="match status" value="2"/>
</dbReference>
<dbReference type="InterPro" id="IPR027417">
    <property type="entry name" value="P-loop_NTPase"/>
</dbReference>
<dbReference type="GO" id="GO:0003676">
    <property type="term" value="F:nucleic acid binding"/>
    <property type="evidence" value="ECO:0007669"/>
    <property type="project" value="InterPro"/>
</dbReference>
<dbReference type="Pfam" id="PF00270">
    <property type="entry name" value="DEAD"/>
    <property type="match status" value="1"/>
</dbReference>
<evidence type="ECO:0000256" key="4">
    <source>
        <dbReference type="ARBA" id="ARBA00022840"/>
    </source>
</evidence>
<dbReference type="PANTHER" id="PTHR47959">
    <property type="entry name" value="ATP-DEPENDENT RNA HELICASE RHLE-RELATED"/>
    <property type="match status" value="1"/>
</dbReference>
<evidence type="ECO:0000259" key="5">
    <source>
        <dbReference type="PROSITE" id="PS51192"/>
    </source>
</evidence>
<dbReference type="PROSITE" id="PS51192">
    <property type="entry name" value="HELICASE_ATP_BIND_1"/>
    <property type="match status" value="1"/>
</dbReference>
<dbReference type="SMART" id="SM00490">
    <property type="entry name" value="HELICc"/>
    <property type="match status" value="1"/>
</dbReference>
<keyword evidence="3" id="KW-0347">Helicase</keyword>
<dbReference type="GO" id="GO:0003724">
    <property type="term" value="F:RNA helicase activity"/>
    <property type="evidence" value="ECO:0007669"/>
    <property type="project" value="TreeGrafter"/>
</dbReference>
<name>A0A564Z8W3_HYMDI</name>
<sequence>MSDFGSLGISSSLSRCCAALDWRCPLPIQISAIPPALKGYDIIGTSETGSGKTGAFLLPILQNWLSLGCPKGFALILAPTRELSLQIAETADSIMSNFVDESGKRENPLEVFRLIGGESAVDQAIALAWCRHHFIVATPGRLAEHIKQSDGFARHHLSTIKHLVLDEVDRMLSLEFADDLDLLLNLFQRPTVAKAKKTFLDKRANVLAKINPEEKEKEPTVGMKNTKFPHPQTYLFTATMSKDVRNLRRIALRKDAVFCSASAAASMDNRPKDTKLQSINVDLPMGLSHYCLPVRRSDKLAVLDWILESTKGKIDNQTLVFCARCHEAKFVAGCLRERGYCAIALTGRMKQPVRKRVLADFVAGKANVLVATDVAGRGLDLPFVSLVINYGVPLTAKSYLHRVGRTAR</sequence>
<dbReference type="SUPFAM" id="SSF52540">
    <property type="entry name" value="P-loop containing nucleoside triphosphate hydrolases"/>
    <property type="match status" value="1"/>
</dbReference>
<dbReference type="InterPro" id="IPR050079">
    <property type="entry name" value="DEAD_box_RNA_helicase"/>
</dbReference>
<feature type="domain" description="Helicase ATP-binding" evidence="5">
    <location>
        <begin position="33"/>
        <end position="258"/>
    </location>
</feature>
<reference evidence="7 8" key="1">
    <citation type="submission" date="2019-07" db="EMBL/GenBank/DDBJ databases">
        <authorList>
            <person name="Jastrzebski P J."/>
            <person name="Paukszto L."/>
            <person name="Jastrzebski P J."/>
        </authorList>
    </citation>
    <scope>NUCLEOTIDE SEQUENCE [LARGE SCALE GENOMIC DNA]</scope>
    <source>
        <strain evidence="7 8">WMS-il1</strain>
    </source>
</reference>
<feature type="non-terminal residue" evidence="7">
    <location>
        <position position="408"/>
    </location>
</feature>
<dbReference type="Pfam" id="PF00271">
    <property type="entry name" value="Helicase_C"/>
    <property type="match status" value="1"/>
</dbReference>
<dbReference type="SMART" id="SM00487">
    <property type="entry name" value="DEXDc"/>
    <property type="match status" value="1"/>
</dbReference>
<dbReference type="PANTHER" id="PTHR47959:SF24">
    <property type="entry name" value="ATP-DEPENDENT RNA HELICASE"/>
    <property type="match status" value="1"/>
</dbReference>
<evidence type="ECO:0000256" key="1">
    <source>
        <dbReference type="ARBA" id="ARBA00022741"/>
    </source>
</evidence>
<dbReference type="AlphaFoldDB" id="A0A564Z8W3"/>
<evidence type="ECO:0000256" key="3">
    <source>
        <dbReference type="ARBA" id="ARBA00022806"/>
    </source>
</evidence>
<dbReference type="EMBL" id="CABIJS010000697">
    <property type="protein sequence ID" value="VUZ55951.1"/>
    <property type="molecule type" value="Genomic_DNA"/>
</dbReference>
<organism evidence="7 8">
    <name type="scientific">Hymenolepis diminuta</name>
    <name type="common">Rat tapeworm</name>
    <dbReference type="NCBI Taxonomy" id="6216"/>
    <lineage>
        <taxon>Eukaryota</taxon>
        <taxon>Metazoa</taxon>
        <taxon>Spiralia</taxon>
        <taxon>Lophotrochozoa</taxon>
        <taxon>Platyhelminthes</taxon>
        <taxon>Cestoda</taxon>
        <taxon>Eucestoda</taxon>
        <taxon>Cyclophyllidea</taxon>
        <taxon>Hymenolepididae</taxon>
        <taxon>Hymenolepis</taxon>
    </lineage>
</organism>
<dbReference type="GO" id="GO:0005829">
    <property type="term" value="C:cytosol"/>
    <property type="evidence" value="ECO:0007669"/>
    <property type="project" value="TreeGrafter"/>
</dbReference>
<protein>
    <submittedName>
        <fullName evidence="7">Uncharacterized protein</fullName>
    </submittedName>
</protein>
<proteinExistence type="predicted"/>
<keyword evidence="1" id="KW-0547">Nucleotide-binding</keyword>
<dbReference type="GO" id="GO:0005524">
    <property type="term" value="F:ATP binding"/>
    <property type="evidence" value="ECO:0007669"/>
    <property type="project" value="UniProtKB-KW"/>
</dbReference>
<evidence type="ECO:0000259" key="6">
    <source>
        <dbReference type="PROSITE" id="PS51194"/>
    </source>
</evidence>
<evidence type="ECO:0000313" key="7">
    <source>
        <dbReference type="EMBL" id="VUZ55951.1"/>
    </source>
</evidence>